<organism evidence="3 4">
    <name type="scientific">Nocardioides conyzicola</name>
    <dbReference type="NCBI Taxonomy" id="1651781"/>
    <lineage>
        <taxon>Bacteria</taxon>
        <taxon>Bacillati</taxon>
        <taxon>Actinomycetota</taxon>
        <taxon>Actinomycetes</taxon>
        <taxon>Propionibacteriales</taxon>
        <taxon>Nocardioidaceae</taxon>
        <taxon>Nocardioides</taxon>
    </lineage>
</organism>
<keyword evidence="2" id="KW-0472">Membrane</keyword>
<comment type="caution">
    <text evidence="3">The sequence shown here is derived from an EMBL/GenBank/DDBJ whole genome shotgun (WGS) entry which is preliminary data.</text>
</comment>
<accession>A0ABP8WXI6</accession>
<dbReference type="Proteomes" id="UP001499974">
    <property type="component" value="Unassembled WGS sequence"/>
</dbReference>
<name>A0ABP8WXI6_9ACTN</name>
<feature type="transmembrane region" description="Helical" evidence="2">
    <location>
        <begin position="48"/>
        <end position="70"/>
    </location>
</feature>
<gene>
    <name evidence="3" type="ORF">GCM10023349_09820</name>
</gene>
<protein>
    <recommendedName>
        <fullName evidence="5">Secreted protein</fullName>
    </recommendedName>
</protein>
<keyword evidence="2" id="KW-1133">Transmembrane helix</keyword>
<evidence type="ECO:0000256" key="1">
    <source>
        <dbReference type="SAM" id="MobiDB-lite"/>
    </source>
</evidence>
<reference evidence="4" key="1">
    <citation type="journal article" date="2019" name="Int. J. Syst. Evol. Microbiol.">
        <title>The Global Catalogue of Microorganisms (GCM) 10K type strain sequencing project: providing services to taxonomists for standard genome sequencing and annotation.</title>
        <authorList>
            <consortium name="The Broad Institute Genomics Platform"/>
            <consortium name="The Broad Institute Genome Sequencing Center for Infectious Disease"/>
            <person name="Wu L."/>
            <person name="Ma J."/>
        </authorList>
    </citation>
    <scope>NUCLEOTIDE SEQUENCE [LARGE SCALE GENOMIC DNA]</scope>
    <source>
        <strain evidence="4">JCM 18531</strain>
    </source>
</reference>
<evidence type="ECO:0000256" key="2">
    <source>
        <dbReference type="SAM" id="Phobius"/>
    </source>
</evidence>
<evidence type="ECO:0000313" key="4">
    <source>
        <dbReference type="Proteomes" id="UP001499974"/>
    </source>
</evidence>
<sequence>MTTKLARRARRTAVVLLVGVALVVAAGGPAGADVPEGWSNPSAVDPWEAVLVLAGIPILLFLVITALVVIPGVIKGERFTPGGQATEDQWFGGPSKGTTALPAPDNDESKAGGASGRW</sequence>
<evidence type="ECO:0008006" key="5">
    <source>
        <dbReference type="Google" id="ProtNLM"/>
    </source>
</evidence>
<evidence type="ECO:0000313" key="3">
    <source>
        <dbReference type="EMBL" id="GAA4696319.1"/>
    </source>
</evidence>
<dbReference type="EMBL" id="BAABKM010000002">
    <property type="protein sequence ID" value="GAA4696319.1"/>
    <property type="molecule type" value="Genomic_DNA"/>
</dbReference>
<keyword evidence="4" id="KW-1185">Reference proteome</keyword>
<dbReference type="RefSeq" id="WP_345519829.1">
    <property type="nucleotide sequence ID" value="NZ_BAABKM010000002.1"/>
</dbReference>
<proteinExistence type="predicted"/>
<feature type="region of interest" description="Disordered" evidence="1">
    <location>
        <begin position="77"/>
        <end position="118"/>
    </location>
</feature>
<keyword evidence="2" id="KW-0812">Transmembrane</keyword>